<accession>A0A1I7WP20</accession>
<keyword evidence="1" id="KW-0812">Transmembrane</keyword>
<feature type="transmembrane region" description="Helical" evidence="1">
    <location>
        <begin position="47"/>
        <end position="68"/>
    </location>
</feature>
<sequence>MLAEEGGNDEIKFRAEVVGVTLSRFVISQILPKTIQWGQKCYPVSELLLSVCLYATAMASLLFLFEIVKPSIATLF</sequence>
<name>A0A1I7WP20_HETBA</name>
<dbReference type="Proteomes" id="UP000095283">
    <property type="component" value="Unplaced"/>
</dbReference>
<keyword evidence="1" id="KW-1133">Transmembrane helix</keyword>
<keyword evidence="1" id="KW-0472">Membrane</keyword>
<dbReference type="AlphaFoldDB" id="A0A1I7WP20"/>
<organism evidence="2 3">
    <name type="scientific">Heterorhabditis bacteriophora</name>
    <name type="common">Entomopathogenic nematode worm</name>
    <dbReference type="NCBI Taxonomy" id="37862"/>
    <lineage>
        <taxon>Eukaryota</taxon>
        <taxon>Metazoa</taxon>
        <taxon>Ecdysozoa</taxon>
        <taxon>Nematoda</taxon>
        <taxon>Chromadorea</taxon>
        <taxon>Rhabditida</taxon>
        <taxon>Rhabditina</taxon>
        <taxon>Rhabditomorpha</taxon>
        <taxon>Strongyloidea</taxon>
        <taxon>Heterorhabditidae</taxon>
        <taxon>Heterorhabditis</taxon>
    </lineage>
</organism>
<protein>
    <submittedName>
        <fullName evidence="3">Ovule protein</fullName>
    </submittedName>
</protein>
<reference evidence="3" key="1">
    <citation type="submission" date="2016-11" db="UniProtKB">
        <authorList>
            <consortium name="WormBaseParasite"/>
        </authorList>
    </citation>
    <scope>IDENTIFICATION</scope>
</reference>
<evidence type="ECO:0000256" key="1">
    <source>
        <dbReference type="SAM" id="Phobius"/>
    </source>
</evidence>
<keyword evidence="2" id="KW-1185">Reference proteome</keyword>
<proteinExistence type="predicted"/>
<evidence type="ECO:0000313" key="3">
    <source>
        <dbReference type="WBParaSite" id="Hba_06890"/>
    </source>
</evidence>
<evidence type="ECO:0000313" key="2">
    <source>
        <dbReference type="Proteomes" id="UP000095283"/>
    </source>
</evidence>
<dbReference type="WBParaSite" id="Hba_06890">
    <property type="protein sequence ID" value="Hba_06890"/>
    <property type="gene ID" value="Hba_06890"/>
</dbReference>